<dbReference type="AlphaFoldDB" id="A0A0R2AVY2"/>
<keyword evidence="1" id="KW-1133">Transmembrane helix</keyword>
<dbReference type="InterPro" id="IPR010380">
    <property type="entry name" value="DUF975"/>
</dbReference>
<evidence type="ECO:0000313" key="3">
    <source>
        <dbReference type="Proteomes" id="UP000051672"/>
    </source>
</evidence>
<feature type="transmembrane region" description="Helical" evidence="1">
    <location>
        <begin position="118"/>
        <end position="151"/>
    </location>
</feature>
<dbReference type="RefSeq" id="WP_057894550.1">
    <property type="nucleotide sequence ID" value="NZ_AYZQ01000003.1"/>
</dbReference>
<keyword evidence="1" id="KW-0812">Transmembrane</keyword>
<dbReference type="EMBL" id="AYZQ01000003">
    <property type="protein sequence ID" value="KRM71598.1"/>
    <property type="molecule type" value="Genomic_DNA"/>
</dbReference>
<dbReference type="STRING" id="1423727.FC34_GL001252"/>
<keyword evidence="1" id="KW-0472">Membrane</keyword>
<dbReference type="PANTHER" id="PTHR40076">
    <property type="entry name" value="MEMBRANE PROTEIN-RELATED"/>
    <property type="match status" value="1"/>
</dbReference>
<comment type="caution">
    <text evidence="2">The sequence shown here is derived from an EMBL/GenBank/DDBJ whole genome shotgun (WGS) entry which is preliminary data.</text>
</comment>
<dbReference type="PATRIC" id="fig|1423727.3.peg.1273"/>
<evidence type="ECO:0000313" key="2">
    <source>
        <dbReference type="EMBL" id="KRM71598.1"/>
    </source>
</evidence>
<feature type="transmembrane region" description="Helical" evidence="1">
    <location>
        <begin position="76"/>
        <end position="97"/>
    </location>
</feature>
<dbReference type="OrthoDB" id="9784844at2"/>
<dbReference type="Proteomes" id="UP000051672">
    <property type="component" value="Unassembled WGS sequence"/>
</dbReference>
<evidence type="ECO:0000256" key="1">
    <source>
        <dbReference type="SAM" id="Phobius"/>
    </source>
</evidence>
<gene>
    <name evidence="2" type="ORF">FC34_GL001252</name>
</gene>
<sequence>MTTLLTRREIKRQAKEKLRTNDNWRQLMIANVIPWLIAVVVTILALLEAHAILSQIDYNNVVDSLNNLPQNGSRSLIESLVATMFGQGIAFTALETWRNPDQAIKPWTAVFRVFNGRWFWGVLAVWFLSTVFQQLGFILFIIPGILLYYGLSQSYYALYDARKDGQSSTALSALVQSWRLMSGFKLDLFVLGLSLLGWIILQNITLHLLDFAINPYLQLVYAGFYENVRNYQAQQQVQG</sequence>
<accession>A0A0R2AVY2</accession>
<protein>
    <submittedName>
        <fullName evidence="2">Integral membrane protein</fullName>
    </submittedName>
</protein>
<feature type="transmembrane region" description="Helical" evidence="1">
    <location>
        <begin position="32"/>
        <end position="56"/>
    </location>
</feature>
<keyword evidence="3" id="KW-1185">Reference proteome</keyword>
<dbReference type="Pfam" id="PF06161">
    <property type="entry name" value="DUF975"/>
    <property type="match status" value="1"/>
</dbReference>
<dbReference type="PANTHER" id="PTHR40076:SF1">
    <property type="entry name" value="MEMBRANE PROTEIN"/>
    <property type="match status" value="1"/>
</dbReference>
<feature type="transmembrane region" description="Helical" evidence="1">
    <location>
        <begin position="188"/>
        <end position="209"/>
    </location>
</feature>
<organism evidence="2 3">
    <name type="scientific">Lacticaseibacillus brantae DSM 23927</name>
    <dbReference type="NCBI Taxonomy" id="1423727"/>
    <lineage>
        <taxon>Bacteria</taxon>
        <taxon>Bacillati</taxon>
        <taxon>Bacillota</taxon>
        <taxon>Bacilli</taxon>
        <taxon>Lactobacillales</taxon>
        <taxon>Lactobacillaceae</taxon>
        <taxon>Lacticaseibacillus</taxon>
    </lineage>
</organism>
<proteinExistence type="predicted"/>
<reference evidence="2 3" key="1">
    <citation type="journal article" date="2015" name="Genome Announc.">
        <title>Expanding the biotechnology potential of lactobacilli through comparative genomics of 213 strains and associated genera.</title>
        <authorList>
            <person name="Sun Z."/>
            <person name="Harris H.M."/>
            <person name="McCann A."/>
            <person name="Guo C."/>
            <person name="Argimon S."/>
            <person name="Zhang W."/>
            <person name="Yang X."/>
            <person name="Jeffery I.B."/>
            <person name="Cooney J.C."/>
            <person name="Kagawa T.F."/>
            <person name="Liu W."/>
            <person name="Song Y."/>
            <person name="Salvetti E."/>
            <person name="Wrobel A."/>
            <person name="Rasinkangas P."/>
            <person name="Parkhill J."/>
            <person name="Rea M.C."/>
            <person name="O'Sullivan O."/>
            <person name="Ritari J."/>
            <person name="Douillard F.P."/>
            <person name="Paul Ross R."/>
            <person name="Yang R."/>
            <person name="Briner A.E."/>
            <person name="Felis G.E."/>
            <person name="de Vos W.M."/>
            <person name="Barrangou R."/>
            <person name="Klaenhammer T.R."/>
            <person name="Caufield P.W."/>
            <person name="Cui Y."/>
            <person name="Zhang H."/>
            <person name="O'Toole P.W."/>
        </authorList>
    </citation>
    <scope>NUCLEOTIDE SEQUENCE [LARGE SCALE GENOMIC DNA]</scope>
    <source>
        <strain evidence="2 3">DSM 23927</strain>
    </source>
</reference>
<name>A0A0R2AVY2_9LACO</name>